<feature type="transmembrane region" description="Helical" evidence="7">
    <location>
        <begin position="255"/>
        <end position="275"/>
    </location>
</feature>
<evidence type="ECO:0000256" key="3">
    <source>
        <dbReference type="ARBA" id="ARBA00022475"/>
    </source>
</evidence>
<reference evidence="9 10" key="1">
    <citation type="submission" date="2021-11" db="EMBL/GenBank/DDBJ databases">
        <title>Draft genome sequence of Actinomycetospora sp. SF1 isolated from the rhizosphere soil.</title>
        <authorList>
            <person name="Duangmal K."/>
            <person name="Chantavorakit T."/>
        </authorList>
    </citation>
    <scope>NUCLEOTIDE SEQUENCE [LARGE SCALE GENOMIC DNA]</scope>
    <source>
        <strain evidence="9 10">TBRC 5722</strain>
    </source>
</reference>
<keyword evidence="5 7" id="KW-1133">Transmembrane helix</keyword>
<keyword evidence="6 7" id="KW-0472">Membrane</keyword>
<feature type="transmembrane region" description="Helical" evidence="7">
    <location>
        <begin position="62"/>
        <end position="83"/>
    </location>
</feature>
<feature type="domain" description="Major facilitator superfamily (MFS) profile" evidence="8">
    <location>
        <begin position="22"/>
        <end position="436"/>
    </location>
</feature>
<feature type="transmembrane region" description="Helical" evidence="7">
    <location>
        <begin position="379"/>
        <end position="404"/>
    </location>
</feature>
<evidence type="ECO:0000259" key="8">
    <source>
        <dbReference type="PROSITE" id="PS50850"/>
    </source>
</evidence>
<feature type="transmembrane region" description="Helical" evidence="7">
    <location>
        <begin position="37"/>
        <end position="56"/>
    </location>
</feature>
<gene>
    <name evidence="9" type="ORF">LQ327_31675</name>
</gene>
<evidence type="ECO:0000256" key="4">
    <source>
        <dbReference type="ARBA" id="ARBA00022692"/>
    </source>
</evidence>
<dbReference type="InterPro" id="IPR005829">
    <property type="entry name" value="Sugar_transporter_CS"/>
</dbReference>
<dbReference type="Gene3D" id="1.20.1250.20">
    <property type="entry name" value="MFS general substrate transporter like domains"/>
    <property type="match status" value="2"/>
</dbReference>
<comment type="subcellular location">
    <subcellularLocation>
        <location evidence="1">Cell membrane</location>
        <topology evidence="1">Multi-pass membrane protein</topology>
    </subcellularLocation>
</comment>
<sequence>MTTTDTTPDEARTDPPDQARTVLIASLIGTTIEWYDFFLFATAASLVFPALFFPAGNETVGTLLSFATFAVGFVARPIGGILFGHLGDRVGRRATLVATMALAGAATALIGVLPSYASIGIWAPILLVVLRVLGGIALGGEWAGAVLMAVEYAPPGRRGLWGSSPQIGLGLGLALGTGAFALLGAAMDNQDFLAWGWRLAFLVSIVLVAIGLVVRLRVFETPAFRRLQEGAEISRVPVLDVVRDAASRRNLGLGLLARWAEGAAFNTWGVFVLTYAVTTVKMPKTEVLVAVTVAALVSAAVVPVAGRLADRFGRRAVFAGGCVVFGLTVYPAFLGLGTGSLPIVVAVLVLLLGLVYGVQSGAEATLFAELFPTRTRYTGMSLVFQGSGIYASGLTPLILTSLLAAAGGSPWLACGFLALTAVISTVATLMLRPVDEL</sequence>
<keyword evidence="10" id="KW-1185">Reference proteome</keyword>
<evidence type="ECO:0000256" key="2">
    <source>
        <dbReference type="ARBA" id="ARBA00022448"/>
    </source>
</evidence>
<evidence type="ECO:0000256" key="5">
    <source>
        <dbReference type="ARBA" id="ARBA00022989"/>
    </source>
</evidence>
<evidence type="ECO:0000256" key="7">
    <source>
        <dbReference type="SAM" id="Phobius"/>
    </source>
</evidence>
<feature type="transmembrane region" description="Helical" evidence="7">
    <location>
        <begin position="339"/>
        <end position="358"/>
    </location>
</feature>
<feature type="transmembrane region" description="Helical" evidence="7">
    <location>
        <begin position="119"/>
        <end position="147"/>
    </location>
</feature>
<dbReference type="PANTHER" id="PTHR43045:SF1">
    <property type="entry name" value="SHIKIMATE TRANSPORTER"/>
    <property type="match status" value="1"/>
</dbReference>
<dbReference type="Pfam" id="PF00083">
    <property type="entry name" value="Sugar_tr"/>
    <property type="match status" value="1"/>
</dbReference>
<name>A0ABS8PI51_9PSEU</name>
<keyword evidence="2" id="KW-0813">Transport</keyword>
<dbReference type="RefSeq" id="WP_230740410.1">
    <property type="nucleotide sequence ID" value="NZ_JAJNDB010000010.1"/>
</dbReference>
<comment type="caution">
    <text evidence="9">The sequence shown here is derived from an EMBL/GenBank/DDBJ whole genome shotgun (WGS) entry which is preliminary data.</text>
</comment>
<protein>
    <submittedName>
        <fullName evidence="9">MHS family MFS transporter</fullName>
    </submittedName>
</protein>
<feature type="transmembrane region" description="Helical" evidence="7">
    <location>
        <begin position="410"/>
        <end position="431"/>
    </location>
</feature>
<dbReference type="Pfam" id="PF07690">
    <property type="entry name" value="MFS_1"/>
    <property type="match status" value="1"/>
</dbReference>
<evidence type="ECO:0000256" key="6">
    <source>
        <dbReference type="ARBA" id="ARBA00023136"/>
    </source>
</evidence>
<proteinExistence type="predicted"/>
<dbReference type="PROSITE" id="PS00216">
    <property type="entry name" value="SUGAR_TRANSPORT_1"/>
    <property type="match status" value="1"/>
</dbReference>
<feature type="transmembrane region" description="Helical" evidence="7">
    <location>
        <begin position="316"/>
        <end position="333"/>
    </location>
</feature>
<accession>A0ABS8PI51</accession>
<evidence type="ECO:0000313" key="9">
    <source>
        <dbReference type="EMBL" id="MCD2197940.1"/>
    </source>
</evidence>
<feature type="transmembrane region" description="Helical" evidence="7">
    <location>
        <begin position="199"/>
        <end position="218"/>
    </location>
</feature>
<keyword evidence="4 7" id="KW-0812">Transmembrane</keyword>
<keyword evidence="3" id="KW-1003">Cell membrane</keyword>
<dbReference type="SUPFAM" id="SSF103473">
    <property type="entry name" value="MFS general substrate transporter"/>
    <property type="match status" value="1"/>
</dbReference>
<feature type="transmembrane region" description="Helical" evidence="7">
    <location>
        <begin position="167"/>
        <end position="187"/>
    </location>
</feature>
<feature type="transmembrane region" description="Helical" evidence="7">
    <location>
        <begin position="95"/>
        <end position="113"/>
    </location>
</feature>
<dbReference type="InterPro" id="IPR011701">
    <property type="entry name" value="MFS"/>
</dbReference>
<dbReference type="CDD" id="cd17369">
    <property type="entry name" value="MFS_ShiA_like"/>
    <property type="match status" value="1"/>
</dbReference>
<dbReference type="Proteomes" id="UP001199469">
    <property type="component" value="Unassembled WGS sequence"/>
</dbReference>
<dbReference type="InterPro" id="IPR005828">
    <property type="entry name" value="MFS_sugar_transport-like"/>
</dbReference>
<dbReference type="PROSITE" id="PS50850">
    <property type="entry name" value="MFS"/>
    <property type="match status" value="1"/>
</dbReference>
<evidence type="ECO:0000313" key="10">
    <source>
        <dbReference type="Proteomes" id="UP001199469"/>
    </source>
</evidence>
<dbReference type="InterPro" id="IPR020846">
    <property type="entry name" value="MFS_dom"/>
</dbReference>
<dbReference type="EMBL" id="JAJNDB010000010">
    <property type="protein sequence ID" value="MCD2197940.1"/>
    <property type="molecule type" value="Genomic_DNA"/>
</dbReference>
<feature type="transmembrane region" description="Helical" evidence="7">
    <location>
        <begin position="287"/>
        <end position="309"/>
    </location>
</feature>
<organism evidence="9 10">
    <name type="scientific">Actinomycetospora endophytica</name>
    <dbReference type="NCBI Taxonomy" id="2291215"/>
    <lineage>
        <taxon>Bacteria</taxon>
        <taxon>Bacillati</taxon>
        <taxon>Actinomycetota</taxon>
        <taxon>Actinomycetes</taxon>
        <taxon>Pseudonocardiales</taxon>
        <taxon>Pseudonocardiaceae</taxon>
        <taxon>Actinomycetospora</taxon>
    </lineage>
</organism>
<dbReference type="InterPro" id="IPR036259">
    <property type="entry name" value="MFS_trans_sf"/>
</dbReference>
<dbReference type="PANTHER" id="PTHR43045">
    <property type="entry name" value="SHIKIMATE TRANSPORTER"/>
    <property type="match status" value="1"/>
</dbReference>
<evidence type="ECO:0000256" key="1">
    <source>
        <dbReference type="ARBA" id="ARBA00004651"/>
    </source>
</evidence>